<name>A0A2H0V6D9_9BACT</name>
<comment type="caution">
    <text evidence="2">The sequence shown here is derived from an EMBL/GenBank/DDBJ whole genome shotgun (WGS) entry which is preliminary data.</text>
</comment>
<protein>
    <recommendedName>
        <fullName evidence="1">HD/PDEase domain-containing protein</fullName>
    </recommendedName>
</protein>
<evidence type="ECO:0000259" key="1">
    <source>
        <dbReference type="SMART" id="SM00471"/>
    </source>
</evidence>
<dbReference type="Proteomes" id="UP000229901">
    <property type="component" value="Unassembled WGS sequence"/>
</dbReference>
<dbReference type="InterPro" id="IPR006674">
    <property type="entry name" value="HD_domain"/>
</dbReference>
<dbReference type="CDD" id="cd00077">
    <property type="entry name" value="HDc"/>
    <property type="match status" value="1"/>
</dbReference>
<dbReference type="Gene3D" id="1.10.3210.10">
    <property type="entry name" value="Hypothetical protein af1432"/>
    <property type="match status" value="1"/>
</dbReference>
<dbReference type="SUPFAM" id="SSF109604">
    <property type="entry name" value="HD-domain/PDEase-like"/>
    <property type="match status" value="1"/>
</dbReference>
<feature type="domain" description="HD/PDEase" evidence="1">
    <location>
        <begin position="27"/>
        <end position="135"/>
    </location>
</feature>
<dbReference type="EMBL" id="PFAP01000001">
    <property type="protein sequence ID" value="PIR94643.1"/>
    <property type="molecule type" value="Genomic_DNA"/>
</dbReference>
<dbReference type="InterPro" id="IPR003607">
    <property type="entry name" value="HD/PDEase_dom"/>
</dbReference>
<evidence type="ECO:0000313" key="3">
    <source>
        <dbReference type="Proteomes" id="UP000229901"/>
    </source>
</evidence>
<dbReference type="Pfam" id="PF01966">
    <property type="entry name" value="HD"/>
    <property type="match status" value="1"/>
</dbReference>
<evidence type="ECO:0000313" key="2">
    <source>
        <dbReference type="EMBL" id="PIR94643.1"/>
    </source>
</evidence>
<accession>A0A2H0V6D9</accession>
<gene>
    <name evidence="2" type="ORF">COT97_00060</name>
</gene>
<organism evidence="2 3">
    <name type="scientific">Candidatus Falkowbacteria bacterium CG10_big_fil_rev_8_21_14_0_10_39_11</name>
    <dbReference type="NCBI Taxonomy" id="1974565"/>
    <lineage>
        <taxon>Bacteria</taxon>
        <taxon>Candidatus Falkowiibacteriota</taxon>
    </lineage>
</organism>
<proteinExistence type="predicted"/>
<sequence length="221" mass="25221">MSDQLRTKYASLINKVRFDHVRQGFAGGHHDFLHAFMVAEYALMIAESDEVGVLAWIAGICHNTDHLFPAEIVHHKVSAYIAGWTALDKVNAQLVINAVMQHSKLNDPNDDSVTVTLKDADRLANLGPNVIIRSGQHFNELPAFNPLFISEFDPTATYRNPKSVLRDVLSSLEWEDWIRLPKARELARPYVAFLKQFKALMLHQLQEVRLDPYPFPEDYKD</sequence>
<reference evidence="3" key="1">
    <citation type="submission" date="2017-09" db="EMBL/GenBank/DDBJ databases">
        <title>Depth-based differentiation of microbial function through sediment-hosted aquifers and enrichment of novel symbionts in the deep terrestrial subsurface.</title>
        <authorList>
            <person name="Probst A.J."/>
            <person name="Ladd B."/>
            <person name="Jarett J.K."/>
            <person name="Geller-Mcgrath D.E."/>
            <person name="Sieber C.M.K."/>
            <person name="Emerson J.B."/>
            <person name="Anantharaman K."/>
            <person name="Thomas B.C."/>
            <person name="Malmstrom R."/>
            <person name="Stieglmeier M."/>
            <person name="Klingl A."/>
            <person name="Woyke T."/>
            <person name="Ryan C.M."/>
            <person name="Banfield J.F."/>
        </authorList>
    </citation>
    <scope>NUCLEOTIDE SEQUENCE [LARGE SCALE GENOMIC DNA]</scope>
</reference>
<dbReference type="AlphaFoldDB" id="A0A2H0V6D9"/>
<dbReference type="SMART" id="SM00471">
    <property type="entry name" value="HDc"/>
    <property type="match status" value="1"/>
</dbReference>